<sequence length="86" mass="9888">MTLLFLASWSSFTFLRVASKSSLILRWISFFQMFLKSLQKGTQGPNNSLGHSDSFLDLGCRLKYSFVSRNFCRHSSRFSSCSLCSW</sequence>
<reference evidence="2" key="1">
    <citation type="submission" date="2019-12" db="EMBL/GenBank/DDBJ databases">
        <title>An insight into the sialome of adult female Ixodes ricinus ticks feeding for 6 days.</title>
        <authorList>
            <person name="Perner J."/>
            <person name="Ribeiro J.M.C."/>
        </authorList>
    </citation>
    <scope>NUCLEOTIDE SEQUENCE</scope>
    <source>
        <strain evidence="2">Semi-engorged</strain>
        <tissue evidence="2">Salivary glands</tissue>
    </source>
</reference>
<protein>
    <submittedName>
        <fullName evidence="2">Putative secreted protein</fullName>
    </submittedName>
</protein>
<dbReference type="EMBL" id="GIFC01003476">
    <property type="protein sequence ID" value="MXU85559.1"/>
    <property type="molecule type" value="Transcribed_RNA"/>
</dbReference>
<feature type="chain" id="PRO_5025450421" evidence="1">
    <location>
        <begin position="20"/>
        <end position="86"/>
    </location>
</feature>
<evidence type="ECO:0000313" key="2">
    <source>
        <dbReference type="EMBL" id="MXU85559.1"/>
    </source>
</evidence>
<dbReference type="AlphaFoldDB" id="A0A6B0TZD0"/>
<accession>A0A6B0TZD0</accession>
<keyword evidence="1" id="KW-0732">Signal</keyword>
<name>A0A6B0TZD0_IXORI</name>
<feature type="signal peptide" evidence="1">
    <location>
        <begin position="1"/>
        <end position="19"/>
    </location>
</feature>
<evidence type="ECO:0000256" key="1">
    <source>
        <dbReference type="SAM" id="SignalP"/>
    </source>
</evidence>
<proteinExistence type="predicted"/>
<organism evidence="2">
    <name type="scientific">Ixodes ricinus</name>
    <name type="common">Common tick</name>
    <name type="synonym">Acarus ricinus</name>
    <dbReference type="NCBI Taxonomy" id="34613"/>
    <lineage>
        <taxon>Eukaryota</taxon>
        <taxon>Metazoa</taxon>
        <taxon>Ecdysozoa</taxon>
        <taxon>Arthropoda</taxon>
        <taxon>Chelicerata</taxon>
        <taxon>Arachnida</taxon>
        <taxon>Acari</taxon>
        <taxon>Parasitiformes</taxon>
        <taxon>Ixodida</taxon>
        <taxon>Ixodoidea</taxon>
        <taxon>Ixodidae</taxon>
        <taxon>Ixodinae</taxon>
        <taxon>Ixodes</taxon>
    </lineage>
</organism>